<keyword evidence="4" id="KW-0521">NADP</keyword>
<dbReference type="PANTHER" id="PTHR43303">
    <property type="entry name" value="NADPH DEHYDROGENASE C23G7.10C-RELATED"/>
    <property type="match status" value="1"/>
</dbReference>
<dbReference type="GO" id="GO:0050661">
    <property type="term" value="F:NADP binding"/>
    <property type="evidence" value="ECO:0007669"/>
    <property type="project" value="InterPro"/>
</dbReference>
<dbReference type="CDD" id="cd02932">
    <property type="entry name" value="OYE_YqiM_FMN"/>
    <property type="match status" value="1"/>
</dbReference>
<evidence type="ECO:0000256" key="4">
    <source>
        <dbReference type="ARBA" id="ARBA00022857"/>
    </source>
</evidence>
<dbReference type="InterPro" id="IPR044152">
    <property type="entry name" value="YqjM-like"/>
</dbReference>
<evidence type="ECO:0000313" key="8">
    <source>
        <dbReference type="Proteomes" id="UP000199377"/>
    </source>
</evidence>
<keyword evidence="2" id="KW-0285">Flavoprotein</keyword>
<comment type="cofactor">
    <cofactor evidence="1">
        <name>FMN</name>
        <dbReference type="ChEBI" id="CHEBI:58210"/>
    </cofactor>
</comment>
<evidence type="ECO:0000256" key="3">
    <source>
        <dbReference type="ARBA" id="ARBA00022643"/>
    </source>
</evidence>
<dbReference type="InterPro" id="IPR001155">
    <property type="entry name" value="OxRdtase_FMN_N"/>
</dbReference>
<evidence type="ECO:0000256" key="2">
    <source>
        <dbReference type="ARBA" id="ARBA00022630"/>
    </source>
</evidence>
<dbReference type="RefSeq" id="WP_092859475.1">
    <property type="nucleotide sequence ID" value="NZ_FOQH01000004.1"/>
</dbReference>
<accession>A0A1I3FBP3</accession>
<evidence type="ECO:0000256" key="1">
    <source>
        <dbReference type="ARBA" id="ARBA00001917"/>
    </source>
</evidence>
<keyword evidence="8" id="KW-1185">Reference proteome</keyword>
<feature type="domain" description="NADH:flavin oxidoreductase/NADH oxidase N-terminal" evidence="6">
    <location>
        <begin position="6"/>
        <end position="344"/>
    </location>
</feature>
<dbReference type="Proteomes" id="UP000199377">
    <property type="component" value="Unassembled WGS sequence"/>
</dbReference>
<dbReference type="GO" id="GO:0003959">
    <property type="term" value="F:NADPH dehydrogenase activity"/>
    <property type="evidence" value="ECO:0007669"/>
    <property type="project" value="InterPro"/>
</dbReference>
<protein>
    <submittedName>
        <fullName evidence="7">2,4-dienoyl-CoA reductase</fullName>
    </submittedName>
</protein>
<evidence type="ECO:0000259" key="6">
    <source>
        <dbReference type="Pfam" id="PF00724"/>
    </source>
</evidence>
<gene>
    <name evidence="7" type="ORF">SAMN05216258_104176</name>
</gene>
<dbReference type="STRING" id="1114924.SAMN05216258_104176"/>
<proteinExistence type="predicted"/>
<organism evidence="7 8">
    <name type="scientific">Albimonas pacifica</name>
    <dbReference type="NCBI Taxonomy" id="1114924"/>
    <lineage>
        <taxon>Bacteria</taxon>
        <taxon>Pseudomonadati</taxon>
        <taxon>Pseudomonadota</taxon>
        <taxon>Alphaproteobacteria</taxon>
        <taxon>Rhodobacterales</taxon>
        <taxon>Paracoccaceae</taxon>
        <taxon>Albimonas</taxon>
    </lineage>
</organism>
<dbReference type="Gene3D" id="3.20.20.70">
    <property type="entry name" value="Aldolase class I"/>
    <property type="match status" value="1"/>
</dbReference>
<dbReference type="Pfam" id="PF00724">
    <property type="entry name" value="Oxidored_FMN"/>
    <property type="match status" value="1"/>
</dbReference>
<dbReference type="EMBL" id="FOQH01000004">
    <property type="protein sequence ID" value="SFI08562.1"/>
    <property type="molecule type" value="Genomic_DNA"/>
</dbReference>
<sequence>MTTPLLFTPLELRGVRLRNRVVVPPMLQYKGEAGLPVDWHAINVGRFAAGGAGLVFVESTKVERRGAGTVGDLLLSEDRFVEPISRLARVIAENGSVPGIQLGHSGRKARGRFPWQQRGPLERSPEIPDFDAWEPVAPSAVPFAEGWPAPRALELSELPGVIDAWAQAARRAHRAGFEVLELHVAHGFLLHSFLSPHANRREDAYGGSEANRMRFPLEVIEAVRAQWPEDKPLFLRLSMEDDAGWGPDENVRFVRAAKPLGVDAIDCSSGGTTDKPPSLPTVNTYGFQVPWAAKLRREAEIPTMAVGLIIHGDQAERILQDGDADLIAVGREFLHNPNWAVDAALKLGLDGYDVAPVQAGWWLSQRAKRGFGGNPSTWQTGRAADD</sequence>
<evidence type="ECO:0000256" key="5">
    <source>
        <dbReference type="ARBA" id="ARBA00023002"/>
    </source>
</evidence>
<dbReference type="InterPro" id="IPR013785">
    <property type="entry name" value="Aldolase_TIM"/>
</dbReference>
<dbReference type="SUPFAM" id="SSF51395">
    <property type="entry name" value="FMN-linked oxidoreductases"/>
    <property type="match status" value="1"/>
</dbReference>
<keyword evidence="3" id="KW-0288">FMN</keyword>
<dbReference type="AlphaFoldDB" id="A0A1I3FBP3"/>
<dbReference type="GO" id="GO:0010181">
    <property type="term" value="F:FMN binding"/>
    <property type="evidence" value="ECO:0007669"/>
    <property type="project" value="InterPro"/>
</dbReference>
<evidence type="ECO:0000313" key="7">
    <source>
        <dbReference type="EMBL" id="SFI08562.1"/>
    </source>
</evidence>
<name>A0A1I3FBP3_9RHOB</name>
<dbReference type="OrthoDB" id="9784632at2"/>
<reference evidence="7 8" key="1">
    <citation type="submission" date="2016-10" db="EMBL/GenBank/DDBJ databases">
        <authorList>
            <person name="de Groot N.N."/>
        </authorList>
    </citation>
    <scope>NUCLEOTIDE SEQUENCE [LARGE SCALE GENOMIC DNA]</scope>
    <source>
        <strain evidence="7 8">CGMCC 1.11030</strain>
    </source>
</reference>
<keyword evidence="5" id="KW-0560">Oxidoreductase</keyword>
<dbReference type="PANTHER" id="PTHR43303:SF4">
    <property type="entry name" value="NADPH DEHYDROGENASE C23G7.10C-RELATED"/>
    <property type="match status" value="1"/>
</dbReference>